<dbReference type="Gene3D" id="1.20.1250.20">
    <property type="entry name" value="MFS general substrate transporter like domains"/>
    <property type="match status" value="2"/>
</dbReference>
<reference evidence="7 8" key="1">
    <citation type="submission" date="2018-06" db="EMBL/GenBank/DDBJ databases">
        <authorList>
            <consortium name="Pathogen Informatics"/>
            <person name="Doyle S."/>
        </authorList>
    </citation>
    <scope>NUCLEOTIDE SEQUENCE [LARGE SCALE GENOMIC DNA]</scope>
    <source>
        <strain evidence="7 8">NCTC11842</strain>
    </source>
</reference>
<evidence type="ECO:0000259" key="5">
    <source>
        <dbReference type="PROSITE" id="PS50850"/>
    </source>
</evidence>
<evidence type="ECO:0000256" key="1">
    <source>
        <dbReference type="ARBA" id="ARBA00022692"/>
    </source>
</evidence>
<feature type="transmembrane region" description="Helical" evidence="4">
    <location>
        <begin position="370"/>
        <end position="390"/>
    </location>
</feature>
<dbReference type="RefSeq" id="WP_010798569.1">
    <property type="nucleotide sequence ID" value="NZ_FQYS01000019.1"/>
</dbReference>
<feature type="transmembrane region" description="Helical" evidence="4">
    <location>
        <begin position="209"/>
        <end position="230"/>
    </location>
</feature>
<feature type="transmembrane region" description="Helical" evidence="4">
    <location>
        <begin position="301"/>
        <end position="324"/>
    </location>
</feature>
<organism evidence="7 8">
    <name type="scientific">Pseudomonas luteola</name>
    <dbReference type="NCBI Taxonomy" id="47886"/>
    <lineage>
        <taxon>Bacteria</taxon>
        <taxon>Pseudomonadati</taxon>
        <taxon>Pseudomonadota</taxon>
        <taxon>Gammaproteobacteria</taxon>
        <taxon>Pseudomonadales</taxon>
        <taxon>Pseudomonadaceae</taxon>
        <taxon>Pseudomonas</taxon>
    </lineage>
</organism>
<gene>
    <name evidence="6" type="ORF">IRZ65_19255</name>
    <name evidence="7" type="ORF">NCTC11842_05269</name>
</gene>
<feature type="transmembrane region" description="Helical" evidence="4">
    <location>
        <begin position="70"/>
        <end position="88"/>
    </location>
</feature>
<keyword evidence="3 4" id="KW-0472">Membrane</keyword>
<keyword evidence="1 4" id="KW-0812">Transmembrane</keyword>
<name>A0A2X2DN24_PSELU</name>
<feature type="transmembrane region" description="Helical" evidence="4">
    <location>
        <begin position="39"/>
        <end position="58"/>
    </location>
</feature>
<dbReference type="InterPro" id="IPR036259">
    <property type="entry name" value="MFS_trans_sf"/>
</dbReference>
<dbReference type="EMBL" id="JADMCD010000012">
    <property type="protein sequence ID" value="MBF8642811.1"/>
    <property type="molecule type" value="Genomic_DNA"/>
</dbReference>
<feature type="domain" description="Major facilitator superfamily (MFS) profile" evidence="5">
    <location>
        <begin position="208"/>
        <end position="404"/>
    </location>
</feature>
<dbReference type="AlphaFoldDB" id="A0A2X2DN24"/>
<evidence type="ECO:0000256" key="3">
    <source>
        <dbReference type="ARBA" id="ARBA00023136"/>
    </source>
</evidence>
<dbReference type="Proteomes" id="UP000250443">
    <property type="component" value="Unassembled WGS sequence"/>
</dbReference>
<sequence length="404" mass="42068">MAPTAFLNGLNFFLADVRDGLGPFLGIFLQQQGWTADRIGLVMTLGGLAGLLLTTPLGMLVDALQAKRGIVAWAALCILVACALNYFLPTFLFTTIAQMVAGIAGAAIPPAIAGLTLGLVGTRGFDHQLGRNEAFNHGGNAFAAIGAGVFGYWFGLGAVFVLMGVLTLAALYMLARIRADQIDHEAARAGSPDHAQKLSWSALFRNRPLLTVAVTVLLFHLGNAAMLPLLGQAMVARGTAGDPSAYTAATVIVAQATMIVMALLAARLAQTKGYYIVFILALLALPLRGLLASFIQAPWVLIPVQLLDGIGAGLLGVAVPGLVARILDGSGRFNTGLAAVMTVQGIGAALSTSLGGFFAARYGYAEAFKILALVASAGVLLWLCASSWMYPLCTQQIAPRGARE</sequence>
<dbReference type="SUPFAM" id="SSF103473">
    <property type="entry name" value="MFS general substrate transporter"/>
    <property type="match status" value="1"/>
</dbReference>
<evidence type="ECO:0000313" key="8">
    <source>
        <dbReference type="Proteomes" id="UP000250443"/>
    </source>
</evidence>
<evidence type="ECO:0000313" key="6">
    <source>
        <dbReference type="EMBL" id="MBF8642811.1"/>
    </source>
</evidence>
<dbReference type="PANTHER" id="PTHR23539">
    <property type="entry name" value="MFS TRANSPORTER"/>
    <property type="match status" value="1"/>
</dbReference>
<feature type="transmembrane region" description="Helical" evidence="4">
    <location>
        <begin position="100"/>
        <end position="121"/>
    </location>
</feature>
<feature type="transmembrane region" description="Helical" evidence="4">
    <location>
        <begin position="336"/>
        <end position="358"/>
    </location>
</feature>
<proteinExistence type="predicted"/>
<evidence type="ECO:0000256" key="2">
    <source>
        <dbReference type="ARBA" id="ARBA00022989"/>
    </source>
</evidence>
<protein>
    <submittedName>
        <fullName evidence="6">MFS transporter</fullName>
    </submittedName>
    <submittedName>
        <fullName evidence="7">Major facilitator superfamily transporter</fullName>
    </submittedName>
</protein>
<feature type="transmembrane region" description="Helical" evidence="4">
    <location>
        <begin position="273"/>
        <end position="295"/>
    </location>
</feature>
<evidence type="ECO:0000313" key="9">
    <source>
        <dbReference type="Proteomes" id="UP000626180"/>
    </source>
</evidence>
<evidence type="ECO:0000313" key="7">
    <source>
        <dbReference type="EMBL" id="SPZ13525.1"/>
    </source>
</evidence>
<accession>A0A2X2DN24</accession>
<evidence type="ECO:0000256" key="4">
    <source>
        <dbReference type="SAM" id="Phobius"/>
    </source>
</evidence>
<dbReference type="InterPro" id="IPR020846">
    <property type="entry name" value="MFS_dom"/>
</dbReference>
<dbReference type="Pfam" id="PF07690">
    <property type="entry name" value="MFS_1"/>
    <property type="match status" value="1"/>
</dbReference>
<dbReference type="GO" id="GO:0022857">
    <property type="term" value="F:transmembrane transporter activity"/>
    <property type="evidence" value="ECO:0007669"/>
    <property type="project" value="InterPro"/>
</dbReference>
<reference evidence="6 9" key="2">
    <citation type="submission" date="2020-10" db="EMBL/GenBank/DDBJ databases">
        <title>Genome sequences of Pseudomonas isolates.</title>
        <authorList>
            <person name="Wessels L."/>
            <person name="Reich F."/>
            <person name="Hammerl J."/>
        </authorList>
    </citation>
    <scope>NUCLEOTIDE SEQUENCE [LARGE SCALE GENOMIC DNA]</scope>
    <source>
        <strain evidence="6 9">20-MO00624-0</strain>
    </source>
</reference>
<keyword evidence="9" id="KW-1185">Reference proteome</keyword>
<dbReference type="Proteomes" id="UP000626180">
    <property type="component" value="Unassembled WGS sequence"/>
</dbReference>
<dbReference type="EMBL" id="UAUF01000014">
    <property type="protein sequence ID" value="SPZ13525.1"/>
    <property type="molecule type" value="Genomic_DNA"/>
</dbReference>
<dbReference type="PROSITE" id="PS50850">
    <property type="entry name" value="MFS"/>
    <property type="match status" value="1"/>
</dbReference>
<feature type="transmembrane region" description="Helical" evidence="4">
    <location>
        <begin position="141"/>
        <end position="174"/>
    </location>
</feature>
<dbReference type="PANTHER" id="PTHR23539:SF1">
    <property type="entry name" value="MAJOR FACILITATOR SUPERFAMILY (MFS) PROFILE DOMAIN-CONTAINING PROTEIN"/>
    <property type="match status" value="1"/>
</dbReference>
<dbReference type="InterPro" id="IPR011701">
    <property type="entry name" value="MFS"/>
</dbReference>
<keyword evidence="2 4" id="KW-1133">Transmembrane helix</keyword>
<feature type="transmembrane region" description="Helical" evidence="4">
    <location>
        <begin position="245"/>
        <end position="266"/>
    </location>
</feature>